<evidence type="ECO:0000313" key="14">
    <source>
        <dbReference type="Proteomes" id="UP000526734"/>
    </source>
</evidence>
<feature type="domain" description="Histidine kinase/HSP90-like ATPase" evidence="10">
    <location>
        <begin position="283"/>
        <end position="400"/>
    </location>
</feature>
<gene>
    <name evidence="13" type="ORF">H4281_22790</name>
</gene>
<dbReference type="InterPro" id="IPR036890">
    <property type="entry name" value="HATPase_C_sf"/>
</dbReference>
<dbReference type="EMBL" id="JACGZW010000007">
    <property type="protein sequence ID" value="MBB1155986.1"/>
    <property type="molecule type" value="Genomic_DNA"/>
</dbReference>
<evidence type="ECO:0000256" key="7">
    <source>
        <dbReference type="ARBA" id="ARBA00022840"/>
    </source>
</evidence>
<keyword evidence="14" id="KW-1185">Reference proteome</keyword>
<reference evidence="13 14" key="1">
    <citation type="submission" date="2020-08" db="EMBL/GenBank/DDBJ databases">
        <title>Amycolatopsis sp. nov. DR6-1 isolated from Dendrobium heterocarpum.</title>
        <authorList>
            <person name="Tedsree N."/>
            <person name="Kuncharoen N."/>
            <person name="Likhitwitayawuid K."/>
            <person name="Tanasupawat S."/>
        </authorList>
    </citation>
    <scope>NUCLEOTIDE SEQUENCE [LARGE SCALE GENOMIC DNA]</scope>
    <source>
        <strain evidence="13 14">DR6-1</strain>
    </source>
</reference>
<dbReference type="AlphaFoldDB" id="A0A7W3VZJ5"/>
<keyword evidence="6 13" id="KW-0418">Kinase</keyword>
<dbReference type="Pfam" id="PF07730">
    <property type="entry name" value="HisKA_3"/>
    <property type="match status" value="1"/>
</dbReference>
<dbReference type="GO" id="GO:0000155">
    <property type="term" value="F:phosphorelay sensor kinase activity"/>
    <property type="evidence" value="ECO:0007669"/>
    <property type="project" value="InterPro"/>
</dbReference>
<evidence type="ECO:0000256" key="5">
    <source>
        <dbReference type="ARBA" id="ARBA00022741"/>
    </source>
</evidence>
<evidence type="ECO:0000256" key="2">
    <source>
        <dbReference type="ARBA" id="ARBA00012438"/>
    </source>
</evidence>
<feature type="domain" description="DUF7134" evidence="12">
    <location>
        <begin position="4"/>
        <end position="145"/>
    </location>
</feature>
<accession>A0A7W3VZJ5</accession>
<dbReference type="InterPro" id="IPR011712">
    <property type="entry name" value="Sig_transdc_His_kin_sub3_dim/P"/>
</dbReference>
<keyword evidence="9" id="KW-0812">Transmembrane</keyword>
<feature type="transmembrane region" description="Helical" evidence="9">
    <location>
        <begin position="97"/>
        <end position="114"/>
    </location>
</feature>
<dbReference type="Gene3D" id="3.30.565.10">
    <property type="entry name" value="Histidine kinase-like ATPase, C-terminal domain"/>
    <property type="match status" value="1"/>
</dbReference>
<evidence type="ECO:0000256" key="8">
    <source>
        <dbReference type="ARBA" id="ARBA00023012"/>
    </source>
</evidence>
<evidence type="ECO:0000259" key="12">
    <source>
        <dbReference type="Pfam" id="PF23539"/>
    </source>
</evidence>
<evidence type="ECO:0000256" key="4">
    <source>
        <dbReference type="ARBA" id="ARBA00022679"/>
    </source>
</evidence>
<evidence type="ECO:0000259" key="10">
    <source>
        <dbReference type="Pfam" id="PF02518"/>
    </source>
</evidence>
<organism evidence="13 14">
    <name type="scientific">Amycolatopsis dendrobii</name>
    <dbReference type="NCBI Taxonomy" id="2760662"/>
    <lineage>
        <taxon>Bacteria</taxon>
        <taxon>Bacillati</taxon>
        <taxon>Actinomycetota</taxon>
        <taxon>Actinomycetes</taxon>
        <taxon>Pseudonocardiales</taxon>
        <taxon>Pseudonocardiaceae</taxon>
        <taxon>Amycolatopsis</taxon>
    </lineage>
</organism>
<dbReference type="InterPro" id="IPR050482">
    <property type="entry name" value="Sensor_HK_TwoCompSys"/>
</dbReference>
<dbReference type="EC" id="2.7.13.3" evidence="2"/>
<keyword evidence="9" id="KW-1133">Transmembrane helix</keyword>
<evidence type="ECO:0000256" key="9">
    <source>
        <dbReference type="SAM" id="Phobius"/>
    </source>
</evidence>
<keyword evidence="8" id="KW-0902">Two-component regulatory system</keyword>
<keyword evidence="5" id="KW-0547">Nucleotide-binding</keyword>
<comment type="caution">
    <text evidence="13">The sequence shown here is derived from an EMBL/GenBank/DDBJ whole genome shotgun (WGS) entry which is preliminary data.</text>
</comment>
<feature type="transmembrane region" description="Helical" evidence="9">
    <location>
        <begin position="32"/>
        <end position="49"/>
    </location>
</feature>
<sequence length="403" mass="42430">MVGDSLLAFLLAAFDILMFASGGVDPELPGPEWFVAVPIDLAVVAPLVFRRKRPLIAAYAAYVISYAHGALDLGVSGLAALAISLYSVQVYVGRKQGLIYGGAFVVAMVVTAIVKPEPSMLAQLVFSAFTIAFCWLLGEFMYARRAYQRELEARLHLLETERDQAARIAVAEERGRIARELHDVVAHSVSVMVVQADGAALALKSNPELAGRALGTISETGRGALGELRRLLDVLRNDRGDDEPRVPQPDATALGDLADRMRAAGVPVDLALGDGLDELPAGVSLGIYRIVQESLTNTLKHAGAGASAAVRVRRTGDQVEVVVRDDGAGRARRLEQVGANGAAATAGPAITARQPAPRLSVAGGNGLIGMRERAHVYGGTLEVGPAAGGGWQVRAVLPVRLNS</sequence>
<keyword evidence="3" id="KW-0597">Phosphoprotein</keyword>
<evidence type="ECO:0000256" key="3">
    <source>
        <dbReference type="ARBA" id="ARBA00022553"/>
    </source>
</evidence>
<dbReference type="Pfam" id="PF02518">
    <property type="entry name" value="HATPase_c"/>
    <property type="match status" value="1"/>
</dbReference>
<feature type="domain" description="Signal transduction histidine kinase subgroup 3 dimerisation and phosphoacceptor" evidence="11">
    <location>
        <begin position="173"/>
        <end position="237"/>
    </location>
</feature>
<evidence type="ECO:0000256" key="6">
    <source>
        <dbReference type="ARBA" id="ARBA00022777"/>
    </source>
</evidence>
<dbReference type="Gene3D" id="1.20.5.1930">
    <property type="match status" value="1"/>
</dbReference>
<dbReference type="InterPro" id="IPR055558">
    <property type="entry name" value="DUF7134"/>
</dbReference>
<dbReference type="SUPFAM" id="SSF55874">
    <property type="entry name" value="ATPase domain of HSP90 chaperone/DNA topoisomerase II/histidine kinase"/>
    <property type="match status" value="1"/>
</dbReference>
<dbReference type="GO" id="GO:0016020">
    <property type="term" value="C:membrane"/>
    <property type="evidence" value="ECO:0007669"/>
    <property type="project" value="InterPro"/>
</dbReference>
<dbReference type="PANTHER" id="PTHR24421:SF10">
    <property type="entry name" value="NITRATE_NITRITE SENSOR PROTEIN NARQ"/>
    <property type="match status" value="1"/>
</dbReference>
<dbReference type="GO" id="GO:0005524">
    <property type="term" value="F:ATP binding"/>
    <property type="evidence" value="ECO:0007669"/>
    <property type="project" value="UniProtKB-KW"/>
</dbReference>
<proteinExistence type="predicted"/>
<dbReference type="RefSeq" id="WP_182893035.1">
    <property type="nucleotide sequence ID" value="NZ_JACGZW010000007.1"/>
</dbReference>
<dbReference type="Pfam" id="PF23539">
    <property type="entry name" value="DUF7134"/>
    <property type="match status" value="1"/>
</dbReference>
<protein>
    <recommendedName>
        <fullName evidence="2">histidine kinase</fullName>
        <ecNumber evidence="2">2.7.13.3</ecNumber>
    </recommendedName>
</protein>
<dbReference type="GO" id="GO:0046983">
    <property type="term" value="F:protein dimerization activity"/>
    <property type="evidence" value="ECO:0007669"/>
    <property type="project" value="InterPro"/>
</dbReference>
<keyword evidence="7" id="KW-0067">ATP-binding</keyword>
<comment type="catalytic activity">
    <reaction evidence="1">
        <text>ATP + protein L-histidine = ADP + protein N-phospho-L-histidine.</text>
        <dbReference type="EC" id="2.7.13.3"/>
    </reaction>
</comment>
<dbReference type="CDD" id="cd16917">
    <property type="entry name" value="HATPase_UhpB-NarQ-NarX-like"/>
    <property type="match status" value="1"/>
</dbReference>
<keyword evidence="9" id="KW-0472">Membrane</keyword>
<keyword evidence="4" id="KW-0808">Transferase</keyword>
<dbReference type="InterPro" id="IPR003594">
    <property type="entry name" value="HATPase_dom"/>
</dbReference>
<dbReference type="Proteomes" id="UP000526734">
    <property type="component" value="Unassembled WGS sequence"/>
</dbReference>
<dbReference type="PANTHER" id="PTHR24421">
    <property type="entry name" value="NITRATE/NITRITE SENSOR PROTEIN NARX-RELATED"/>
    <property type="match status" value="1"/>
</dbReference>
<evidence type="ECO:0000313" key="13">
    <source>
        <dbReference type="EMBL" id="MBB1155986.1"/>
    </source>
</evidence>
<feature type="transmembrane region" description="Helical" evidence="9">
    <location>
        <begin position="56"/>
        <end position="85"/>
    </location>
</feature>
<feature type="transmembrane region" description="Helical" evidence="9">
    <location>
        <begin position="121"/>
        <end position="142"/>
    </location>
</feature>
<name>A0A7W3VZJ5_9PSEU</name>
<evidence type="ECO:0000256" key="1">
    <source>
        <dbReference type="ARBA" id="ARBA00000085"/>
    </source>
</evidence>
<evidence type="ECO:0000259" key="11">
    <source>
        <dbReference type="Pfam" id="PF07730"/>
    </source>
</evidence>